<gene>
    <name evidence="1" type="ORF">FPZ12_030390</name>
</gene>
<comment type="caution">
    <text evidence="1">The sequence shown here is derived from an EMBL/GenBank/DDBJ whole genome shotgun (WGS) entry which is preliminary data.</text>
</comment>
<sequence>MIVVNAKKIAGLVGIALVLFFVIAQPGNAASLVGNIIDWLRSSAEAVITFVSNVFNS</sequence>
<organism evidence="1 2">
    <name type="scientific">Amycolatopsis acidicola</name>
    <dbReference type="NCBI Taxonomy" id="2596893"/>
    <lineage>
        <taxon>Bacteria</taxon>
        <taxon>Bacillati</taxon>
        <taxon>Actinomycetota</taxon>
        <taxon>Actinomycetes</taxon>
        <taxon>Pseudonocardiales</taxon>
        <taxon>Pseudonocardiaceae</taxon>
        <taxon>Amycolatopsis</taxon>
    </lineage>
</organism>
<proteinExistence type="predicted"/>
<evidence type="ECO:0000313" key="2">
    <source>
        <dbReference type="Proteomes" id="UP000319769"/>
    </source>
</evidence>
<dbReference type="EMBL" id="VMNW02000059">
    <property type="protein sequence ID" value="KAA9155183.1"/>
    <property type="molecule type" value="Genomic_DNA"/>
</dbReference>
<dbReference type="AlphaFoldDB" id="A0A5N0UT23"/>
<reference evidence="1" key="1">
    <citation type="submission" date="2019-09" db="EMBL/GenBank/DDBJ databases">
        <authorList>
            <person name="Teo W.F.A."/>
            <person name="Duangmal K."/>
        </authorList>
    </citation>
    <scope>NUCLEOTIDE SEQUENCE [LARGE SCALE GENOMIC DNA]</scope>
    <source>
        <strain evidence="1">K81G1</strain>
    </source>
</reference>
<dbReference type="Proteomes" id="UP000319769">
    <property type="component" value="Unassembled WGS sequence"/>
</dbReference>
<dbReference type="OrthoDB" id="3634064at2"/>
<accession>A0A5N0UT23</accession>
<evidence type="ECO:0000313" key="1">
    <source>
        <dbReference type="EMBL" id="KAA9155183.1"/>
    </source>
</evidence>
<name>A0A5N0UT23_9PSEU</name>
<protein>
    <submittedName>
        <fullName evidence="1">Uncharacterized protein</fullName>
    </submittedName>
</protein>
<keyword evidence="2" id="KW-1185">Reference proteome</keyword>